<organism evidence="7 8">
    <name type="scientific">Rhodosorus marinus</name>
    <dbReference type="NCBI Taxonomy" id="101924"/>
    <lineage>
        <taxon>Eukaryota</taxon>
        <taxon>Rhodophyta</taxon>
        <taxon>Stylonematophyceae</taxon>
        <taxon>Stylonematales</taxon>
        <taxon>Stylonemataceae</taxon>
        <taxon>Rhodosorus</taxon>
    </lineage>
</organism>
<sequence length="152" mass="17908">MLRVKGGVQAGRVGFSRGFHSSSTTMSRLRNYREWHPNNQWEPPRHLTYEALPLDEAMIKPGTHWSPPRGGYDHLPFRVFRTFHRQLPVYNDRRGNGHQRTILRRFRGDIKALVREMSKVCDDRKIVIHEGKLEVSGAYRQNLICWLKRLGF</sequence>
<dbReference type="GO" id="GO:0003735">
    <property type="term" value="F:structural constituent of ribosome"/>
    <property type="evidence" value="ECO:0007669"/>
    <property type="project" value="InterPro"/>
</dbReference>
<keyword evidence="4" id="KW-0496">Mitochondrion</keyword>
<dbReference type="PANTHER" id="PTHR13477">
    <property type="entry name" value="MITOCHONDRIAL 39S RIBOSOMAL PROTEIN L49"/>
    <property type="match status" value="1"/>
</dbReference>
<reference evidence="7 8" key="1">
    <citation type="journal article" date="2023" name="Nat. Commun.">
        <title>Origin of minicircular mitochondrial genomes in red algae.</title>
        <authorList>
            <person name="Lee Y."/>
            <person name="Cho C.H."/>
            <person name="Lee Y.M."/>
            <person name="Park S.I."/>
            <person name="Yang J.H."/>
            <person name="West J.A."/>
            <person name="Bhattacharya D."/>
            <person name="Yoon H.S."/>
        </authorList>
    </citation>
    <scope>NUCLEOTIDE SEQUENCE [LARGE SCALE GENOMIC DNA]</scope>
    <source>
        <strain evidence="7 8">CCMP1338</strain>
        <tissue evidence="7">Whole cell</tissue>
    </source>
</reference>
<evidence type="ECO:0000256" key="3">
    <source>
        <dbReference type="ARBA" id="ARBA00022980"/>
    </source>
</evidence>
<dbReference type="Proteomes" id="UP001157974">
    <property type="component" value="Unassembled WGS sequence"/>
</dbReference>
<dbReference type="Gene3D" id="3.30.780.10">
    <property type="entry name" value="SUI1-like domain"/>
    <property type="match status" value="1"/>
</dbReference>
<protein>
    <recommendedName>
        <fullName evidence="6">Large ribosomal subunit protein mL49</fullName>
    </recommendedName>
</protein>
<keyword evidence="5" id="KW-0687">Ribonucleoprotein</keyword>
<evidence type="ECO:0000313" key="7">
    <source>
        <dbReference type="EMBL" id="KAJ8903739.1"/>
    </source>
</evidence>
<evidence type="ECO:0000313" key="8">
    <source>
        <dbReference type="Proteomes" id="UP001157974"/>
    </source>
</evidence>
<proteinExistence type="inferred from homology"/>
<dbReference type="EMBL" id="JAMWBK010000007">
    <property type="protein sequence ID" value="KAJ8903739.1"/>
    <property type="molecule type" value="Genomic_DNA"/>
</dbReference>
<dbReference type="GO" id="GO:0005762">
    <property type="term" value="C:mitochondrial large ribosomal subunit"/>
    <property type="evidence" value="ECO:0007669"/>
    <property type="project" value="TreeGrafter"/>
</dbReference>
<evidence type="ECO:0000256" key="5">
    <source>
        <dbReference type="ARBA" id="ARBA00023274"/>
    </source>
</evidence>
<evidence type="ECO:0000256" key="2">
    <source>
        <dbReference type="ARBA" id="ARBA00005677"/>
    </source>
</evidence>
<dbReference type="PANTHER" id="PTHR13477:SF0">
    <property type="entry name" value="LARGE RIBOSOMAL SUBUNIT PROTEIN ML49"/>
    <property type="match status" value="1"/>
</dbReference>
<evidence type="ECO:0000256" key="1">
    <source>
        <dbReference type="ARBA" id="ARBA00004173"/>
    </source>
</evidence>
<comment type="similarity">
    <text evidence="2">Belongs to the mitochondrion-specific ribosomal protein mL49 family.</text>
</comment>
<dbReference type="Pfam" id="PF05046">
    <property type="entry name" value="Img2"/>
    <property type="match status" value="1"/>
</dbReference>
<dbReference type="GO" id="GO:0006412">
    <property type="term" value="P:translation"/>
    <property type="evidence" value="ECO:0007669"/>
    <property type="project" value="InterPro"/>
</dbReference>
<comment type="caution">
    <text evidence="7">The sequence shown here is derived from an EMBL/GenBank/DDBJ whole genome shotgun (WGS) entry which is preliminary data.</text>
</comment>
<evidence type="ECO:0000256" key="4">
    <source>
        <dbReference type="ARBA" id="ARBA00023128"/>
    </source>
</evidence>
<keyword evidence="8" id="KW-1185">Reference proteome</keyword>
<gene>
    <name evidence="7" type="ORF">NDN08_004839</name>
</gene>
<dbReference type="InterPro" id="IPR007740">
    <property type="entry name" value="Ribosomal_mL49"/>
</dbReference>
<keyword evidence="3" id="KW-0689">Ribosomal protein</keyword>
<name>A0AAV8UME8_9RHOD</name>
<dbReference type="AlphaFoldDB" id="A0AAV8UME8"/>
<accession>A0AAV8UME8</accession>
<evidence type="ECO:0000256" key="6">
    <source>
        <dbReference type="ARBA" id="ARBA00035191"/>
    </source>
</evidence>
<comment type="subcellular location">
    <subcellularLocation>
        <location evidence="1">Mitochondrion</location>
    </subcellularLocation>
</comment>